<comment type="caution">
    <text evidence="2">The sequence shown here is derived from an EMBL/GenBank/DDBJ whole genome shotgun (WGS) entry which is preliminary data.</text>
</comment>
<feature type="transmembrane region" description="Helical" evidence="1">
    <location>
        <begin position="168"/>
        <end position="191"/>
    </location>
</feature>
<feature type="transmembrane region" description="Helical" evidence="1">
    <location>
        <begin position="24"/>
        <end position="46"/>
    </location>
</feature>
<evidence type="ECO:0000313" key="3">
    <source>
        <dbReference type="Proteomes" id="UP001146793"/>
    </source>
</evidence>
<protein>
    <submittedName>
        <fullName evidence="2">Tobamovirus multiplication protein 1-like isoform x1</fullName>
    </submittedName>
</protein>
<sequence>MALLCVYRLYLIFSSQKPLLYQKCFFILVILGSLCRIMYLGGIMLFKGVAQKVWFNTFGGVLADFFVVAFLILVFALAKMYYRIKSFDESFSRKLTKKLLIFFICLIVMVLAVTIIVRTTTDKRIVWTVVSNVIYFICALGLLLSAWRLNQLMPPRQFIFLHKKIKTIFRTIFVCTLLHLIRIPALTLYVIYHSKLSNLQIGIYLVFYYLVAELIPPCLILFFVFVPESTKKIVSIPTNNVDQNEPIYSNKDEETEEEMFFGDLSNSSN</sequence>
<gene>
    <name evidence="2" type="ORF">M0812_17010</name>
</gene>
<feature type="transmembrane region" description="Helical" evidence="1">
    <location>
        <begin position="99"/>
        <end position="119"/>
    </location>
</feature>
<evidence type="ECO:0000256" key="1">
    <source>
        <dbReference type="SAM" id="Phobius"/>
    </source>
</evidence>
<accession>A0AAV7Z9T0</accession>
<dbReference type="Proteomes" id="UP001146793">
    <property type="component" value="Unassembled WGS sequence"/>
</dbReference>
<feature type="transmembrane region" description="Helical" evidence="1">
    <location>
        <begin position="58"/>
        <end position="78"/>
    </location>
</feature>
<proteinExistence type="predicted"/>
<dbReference type="AlphaFoldDB" id="A0AAV7Z9T0"/>
<dbReference type="EMBL" id="JANTQA010000033">
    <property type="protein sequence ID" value="KAJ3437839.1"/>
    <property type="molecule type" value="Genomic_DNA"/>
</dbReference>
<keyword evidence="1" id="KW-0472">Membrane</keyword>
<reference evidence="2" key="1">
    <citation type="submission" date="2022-08" db="EMBL/GenBank/DDBJ databases">
        <title>Novel sulphate-reducing endosymbionts in the free-living metamonad Anaeramoeba.</title>
        <authorList>
            <person name="Jerlstrom-Hultqvist J."/>
            <person name="Cepicka I."/>
            <person name="Gallot-Lavallee L."/>
            <person name="Salas-Leiva D."/>
            <person name="Curtis B.A."/>
            <person name="Zahonova K."/>
            <person name="Pipaliya S."/>
            <person name="Dacks J."/>
            <person name="Roger A.J."/>
        </authorList>
    </citation>
    <scope>NUCLEOTIDE SEQUENCE</scope>
    <source>
        <strain evidence="2">Busselton2</strain>
    </source>
</reference>
<keyword evidence="1" id="KW-0812">Transmembrane</keyword>
<evidence type="ECO:0000313" key="2">
    <source>
        <dbReference type="EMBL" id="KAJ3437839.1"/>
    </source>
</evidence>
<organism evidence="2 3">
    <name type="scientific">Anaeramoeba flamelloides</name>
    <dbReference type="NCBI Taxonomy" id="1746091"/>
    <lineage>
        <taxon>Eukaryota</taxon>
        <taxon>Metamonada</taxon>
        <taxon>Anaeramoebidae</taxon>
        <taxon>Anaeramoeba</taxon>
    </lineage>
</organism>
<name>A0AAV7Z9T0_9EUKA</name>
<feature type="transmembrane region" description="Helical" evidence="1">
    <location>
        <begin position="203"/>
        <end position="226"/>
    </location>
</feature>
<feature type="transmembrane region" description="Helical" evidence="1">
    <location>
        <begin position="125"/>
        <end position="147"/>
    </location>
</feature>
<keyword evidence="1" id="KW-1133">Transmembrane helix</keyword>